<reference evidence="11 12" key="1">
    <citation type="submission" date="2020-12" db="EMBL/GenBank/DDBJ databases">
        <title>Sulforoseuscoccus oceanibium gen. nov., sp. nov., a representative of the phylum Verrucomicrobia with special cytoplasmic membrane, and proposal of Sulforoseuscoccusaceae fam. nov.</title>
        <authorList>
            <person name="Xi F."/>
        </authorList>
    </citation>
    <scope>NUCLEOTIDE SEQUENCE [LARGE SCALE GENOMIC DNA]</scope>
    <source>
        <strain evidence="11 12">T37</strain>
    </source>
</reference>
<dbReference type="AlphaFoldDB" id="A0A6B3L9R6"/>
<dbReference type="HAMAP" id="MF_00019">
    <property type="entry name" value="PlsX"/>
    <property type="match status" value="1"/>
</dbReference>
<keyword evidence="6 10" id="KW-0594">Phospholipid biosynthesis</keyword>
<evidence type="ECO:0000256" key="1">
    <source>
        <dbReference type="ARBA" id="ARBA00001232"/>
    </source>
</evidence>
<comment type="function">
    <text evidence="10">Catalyzes the reversible formation of acyl-phosphate (acyl-PO(4)) from acyl-[acyl-carrier-protein] (acyl-ACP). This enzyme utilizes acyl-ACP as fatty acyl donor, but not acyl-CoA.</text>
</comment>
<dbReference type="Proteomes" id="UP000475117">
    <property type="component" value="Chromosome"/>
</dbReference>
<dbReference type="GO" id="GO:0043811">
    <property type="term" value="F:phosphate:acyl-[acyl carrier protein] acyltransferase activity"/>
    <property type="evidence" value="ECO:0007669"/>
    <property type="project" value="UniProtKB-UniRule"/>
</dbReference>
<dbReference type="KEGG" id="soa:G3M56_006910"/>
<dbReference type="NCBIfam" id="TIGR00182">
    <property type="entry name" value="plsX"/>
    <property type="match status" value="1"/>
</dbReference>
<keyword evidence="11" id="KW-0012">Acyltransferase</keyword>
<comment type="similarity">
    <text evidence="10">Belongs to the PlsX family.</text>
</comment>
<evidence type="ECO:0000256" key="4">
    <source>
        <dbReference type="ARBA" id="ARBA00022679"/>
    </source>
</evidence>
<dbReference type="RefSeq" id="WP_164361459.1">
    <property type="nucleotide sequence ID" value="NZ_CP066776.1"/>
</dbReference>
<dbReference type="PANTHER" id="PTHR30100:SF1">
    <property type="entry name" value="PHOSPHATE ACYLTRANSFERASE"/>
    <property type="match status" value="1"/>
</dbReference>
<keyword evidence="7 10" id="KW-1208">Phospholipid metabolism</keyword>
<keyword evidence="3 10" id="KW-0444">Lipid biosynthesis</keyword>
<name>A0A6B3L9R6_9BACT</name>
<comment type="catalytic activity">
    <reaction evidence="1 10">
        <text>a fatty acyl-[ACP] + phosphate = an acyl phosphate + holo-[ACP]</text>
        <dbReference type="Rhea" id="RHEA:42292"/>
        <dbReference type="Rhea" id="RHEA-COMP:9685"/>
        <dbReference type="Rhea" id="RHEA-COMP:14125"/>
        <dbReference type="ChEBI" id="CHEBI:43474"/>
        <dbReference type="ChEBI" id="CHEBI:59918"/>
        <dbReference type="ChEBI" id="CHEBI:64479"/>
        <dbReference type="ChEBI" id="CHEBI:138651"/>
        <dbReference type="EC" id="2.3.1.274"/>
    </reaction>
</comment>
<evidence type="ECO:0000256" key="3">
    <source>
        <dbReference type="ARBA" id="ARBA00022516"/>
    </source>
</evidence>
<dbReference type="UniPathway" id="UPA00085"/>
<protein>
    <recommendedName>
        <fullName evidence="8 10">Phosphate acyltransferase</fullName>
        <ecNumber evidence="8 10">2.3.1.274</ecNumber>
    </recommendedName>
    <alternativeName>
        <fullName evidence="10">Acyl-ACP phosphotransacylase</fullName>
    </alternativeName>
    <alternativeName>
        <fullName evidence="10">Acyl-[acyl-carrier-protein]--phosphate acyltransferase</fullName>
    </alternativeName>
    <alternativeName>
        <fullName evidence="10">Phosphate-acyl-ACP acyltransferase</fullName>
    </alternativeName>
</protein>
<dbReference type="GO" id="GO:0005737">
    <property type="term" value="C:cytoplasm"/>
    <property type="evidence" value="ECO:0007669"/>
    <property type="project" value="UniProtKB-SubCell"/>
</dbReference>
<evidence type="ECO:0000256" key="2">
    <source>
        <dbReference type="ARBA" id="ARBA00022490"/>
    </source>
</evidence>
<comment type="pathway">
    <text evidence="10">Lipid metabolism; phospholipid metabolism.</text>
</comment>
<evidence type="ECO:0000256" key="9">
    <source>
        <dbReference type="ARBA" id="ARBA00046608"/>
    </source>
</evidence>
<gene>
    <name evidence="10 11" type="primary">plsX</name>
    <name evidence="11" type="ORF">G3M56_006910</name>
</gene>
<evidence type="ECO:0000256" key="7">
    <source>
        <dbReference type="ARBA" id="ARBA00023264"/>
    </source>
</evidence>
<dbReference type="PIRSF" id="PIRSF002465">
    <property type="entry name" value="Phsphlp_syn_PlsX"/>
    <property type="match status" value="1"/>
</dbReference>
<dbReference type="EC" id="2.3.1.274" evidence="8 10"/>
<evidence type="ECO:0000256" key="5">
    <source>
        <dbReference type="ARBA" id="ARBA00023098"/>
    </source>
</evidence>
<keyword evidence="12" id="KW-1185">Reference proteome</keyword>
<keyword evidence="4 10" id="KW-0808">Transferase</keyword>
<dbReference type="GO" id="GO:0006633">
    <property type="term" value="P:fatty acid biosynthetic process"/>
    <property type="evidence" value="ECO:0007669"/>
    <property type="project" value="UniProtKB-UniRule"/>
</dbReference>
<dbReference type="PANTHER" id="PTHR30100">
    <property type="entry name" value="FATTY ACID/PHOSPHOLIPID SYNTHESIS PROTEIN PLSX"/>
    <property type="match status" value="1"/>
</dbReference>
<comment type="subunit">
    <text evidence="9 10">Homodimer. Probably interacts with PlsY.</text>
</comment>
<evidence type="ECO:0000313" key="11">
    <source>
        <dbReference type="EMBL" id="QQL46296.1"/>
    </source>
</evidence>
<evidence type="ECO:0000256" key="6">
    <source>
        <dbReference type="ARBA" id="ARBA00023209"/>
    </source>
</evidence>
<evidence type="ECO:0000256" key="8">
    <source>
        <dbReference type="ARBA" id="ARBA00024069"/>
    </source>
</evidence>
<sequence>MNIVVDGMGGDFAPKNVIEGVKLALAERKDITKLLLTGDEQTLKNAMQAAGLSDRRIEIVHASQVVDMHDPATAPLRQKKDSSITVAADLVKKGEAEAVFSAGHTGASVAATSVKWRMLKGVDRPGIASPVPAEHGLGLILDAGANVDAKPQHLVQYAVMGSVYLKHVIGVQSPKIGLMSVGEEDHKGTDFTREVFGLLKDAPVNFVGNIEGNDIFDKGIDVILCDGFTGNVVLKTCEGTAKIMFKWLKSEIKASPLRMLGALIAKNAFKSVKERGSYESYGGSPLLGVNGICIIGHGSSSALAVKNGIRVACESVSHRVNPHIEEELAKLGK</sequence>
<evidence type="ECO:0000256" key="10">
    <source>
        <dbReference type="HAMAP-Rule" id="MF_00019"/>
    </source>
</evidence>
<dbReference type="GO" id="GO:0008654">
    <property type="term" value="P:phospholipid biosynthetic process"/>
    <property type="evidence" value="ECO:0007669"/>
    <property type="project" value="UniProtKB-KW"/>
</dbReference>
<dbReference type="Pfam" id="PF02504">
    <property type="entry name" value="FA_synthesis"/>
    <property type="match status" value="1"/>
</dbReference>
<accession>A0A6B3L9R6</accession>
<keyword evidence="2 10" id="KW-0963">Cytoplasm</keyword>
<comment type="subcellular location">
    <subcellularLocation>
        <location evidence="10">Cytoplasm</location>
    </subcellularLocation>
    <text evidence="10">Associated with the membrane possibly through PlsY.</text>
</comment>
<dbReference type="Gene3D" id="3.40.718.10">
    <property type="entry name" value="Isopropylmalate Dehydrogenase"/>
    <property type="match status" value="1"/>
</dbReference>
<proteinExistence type="inferred from homology"/>
<dbReference type="EMBL" id="CP066776">
    <property type="protein sequence ID" value="QQL46296.1"/>
    <property type="molecule type" value="Genomic_DNA"/>
</dbReference>
<dbReference type="SUPFAM" id="SSF53659">
    <property type="entry name" value="Isocitrate/Isopropylmalate dehydrogenase-like"/>
    <property type="match status" value="1"/>
</dbReference>
<keyword evidence="5 10" id="KW-0443">Lipid metabolism</keyword>
<dbReference type="InterPro" id="IPR003664">
    <property type="entry name" value="FA_synthesis"/>
</dbReference>
<evidence type="ECO:0000313" key="12">
    <source>
        <dbReference type="Proteomes" id="UP000475117"/>
    </source>
</evidence>
<dbReference type="InterPro" id="IPR012281">
    <property type="entry name" value="Phospholipid_synth_PlsX-like"/>
</dbReference>
<organism evidence="11 12">
    <name type="scientific">Sulfuriroseicoccus oceanibius</name>
    <dbReference type="NCBI Taxonomy" id="2707525"/>
    <lineage>
        <taxon>Bacteria</taxon>
        <taxon>Pseudomonadati</taxon>
        <taxon>Verrucomicrobiota</taxon>
        <taxon>Verrucomicrobiia</taxon>
        <taxon>Verrucomicrobiales</taxon>
        <taxon>Verrucomicrobiaceae</taxon>
        <taxon>Sulfuriroseicoccus</taxon>
    </lineage>
</organism>